<dbReference type="InterPro" id="IPR008197">
    <property type="entry name" value="WAP_dom"/>
</dbReference>
<dbReference type="Pfam" id="PF00095">
    <property type="entry name" value="WAP"/>
    <property type="match status" value="1"/>
</dbReference>
<protein>
    <recommendedName>
        <fullName evidence="2">WAP domain-containing protein</fullName>
    </recommendedName>
</protein>
<reference evidence="3" key="1">
    <citation type="submission" date="2025-08" db="UniProtKB">
        <authorList>
            <consortium name="Ensembl"/>
        </authorList>
    </citation>
    <scope>IDENTIFICATION</scope>
</reference>
<evidence type="ECO:0000259" key="2">
    <source>
        <dbReference type="PROSITE" id="PS51390"/>
    </source>
</evidence>
<dbReference type="AlphaFoldDB" id="A0A8C2EHS7"/>
<accession>A0A8C2EHS7</accession>
<dbReference type="InterPro" id="IPR036645">
    <property type="entry name" value="Elafin-like_sf"/>
</dbReference>
<dbReference type="GO" id="GO:0005576">
    <property type="term" value="C:extracellular region"/>
    <property type="evidence" value="ECO:0007669"/>
    <property type="project" value="InterPro"/>
</dbReference>
<feature type="transmembrane region" description="Helical" evidence="1">
    <location>
        <begin position="6"/>
        <end position="28"/>
    </location>
</feature>
<evidence type="ECO:0000313" key="3">
    <source>
        <dbReference type="Ensembl" id="ENSCCRP00020040711.1"/>
    </source>
</evidence>
<dbReference type="PROSITE" id="PS51390">
    <property type="entry name" value="WAP"/>
    <property type="match status" value="1"/>
</dbReference>
<proteinExistence type="predicted"/>
<name>A0A8C2EHS7_CYPCA</name>
<dbReference type="GO" id="GO:0030414">
    <property type="term" value="F:peptidase inhibitor activity"/>
    <property type="evidence" value="ECO:0007669"/>
    <property type="project" value="InterPro"/>
</dbReference>
<keyword evidence="1" id="KW-0812">Transmembrane</keyword>
<feature type="domain" description="WAP" evidence="2">
    <location>
        <begin position="47"/>
        <end position="94"/>
    </location>
</feature>
<evidence type="ECO:0000256" key="1">
    <source>
        <dbReference type="SAM" id="Phobius"/>
    </source>
</evidence>
<dbReference type="Proteomes" id="UP000694701">
    <property type="component" value="Unplaced"/>
</dbReference>
<keyword evidence="1" id="KW-1133">Transmembrane helix</keyword>
<sequence length="137" mass="15564">MLQQWIWTSVYASICRYLYLVILAYFFINAVSHSAFSDLVSVSWVYITEKPEVLCPRRFLGVGLCKELCVNDVDCPNDEKCCSTKCGHECTHPFKVTEFGPYLICVSNQMCADNYSHDDQYPDRQKCCPTACGLACS</sequence>
<evidence type="ECO:0000313" key="4">
    <source>
        <dbReference type="Proteomes" id="UP000694701"/>
    </source>
</evidence>
<dbReference type="SUPFAM" id="SSF57256">
    <property type="entry name" value="Elafin-like"/>
    <property type="match status" value="1"/>
</dbReference>
<dbReference type="Ensembl" id="ENSCCRT00020044417.1">
    <property type="protein sequence ID" value="ENSCCRP00020040711.1"/>
    <property type="gene ID" value="ENSCCRG00020018119.1"/>
</dbReference>
<keyword evidence="1" id="KW-0472">Membrane</keyword>
<organism evidence="3 4">
    <name type="scientific">Cyprinus carpio</name>
    <name type="common">Common carp</name>
    <dbReference type="NCBI Taxonomy" id="7962"/>
    <lineage>
        <taxon>Eukaryota</taxon>
        <taxon>Metazoa</taxon>
        <taxon>Chordata</taxon>
        <taxon>Craniata</taxon>
        <taxon>Vertebrata</taxon>
        <taxon>Euteleostomi</taxon>
        <taxon>Actinopterygii</taxon>
        <taxon>Neopterygii</taxon>
        <taxon>Teleostei</taxon>
        <taxon>Ostariophysi</taxon>
        <taxon>Cypriniformes</taxon>
        <taxon>Cyprinidae</taxon>
        <taxon>Cyprininae</taxon>
        <taxon>Cyprinus</taxon>
    </lineage>
</organism>
<dbReference type="Gene3D" id="4.10.75.10">
    <property type="entry name" value="Elafin-like"/>
    <property type="match status" value="1"/>
</dbReference>
<dbReference type="SMART" id="SM00217">
    <property type="entry name" value="WAP"/>
    <property type="match status" value="1"/>
</dbReference>